<accession>A0A377I2K2</accession>
<dbReference type="EMBL" id="UGHH01000002">
    <property type="protein sequence ID" value="STO64569.1"/>
    <property type="molecule type" value="Genomic_DNA"/>
</dbReference>
<proteinExistence type="predicted"/>
<reference evidence="1 2" key="1">
    <citation type="submission" date="2018-06" db="EMBL/GenBank/DDBJ databases">
        <authorList>
            <consortium name="Pathogen Informatics"/>
            <person name="Doyle S."/>
        </authorList>
    </citation>
    <scope>NUCLEOTIDE SEQUENCE [LARGE SCALE GENOMIC DNA]</scope>
    <source>
        <strain evidence="1 2">NCTC10794</strain>
    </source>
</reference>
<dbReference type="Gene3D" id="2.30.30.40">
    <property type="entry name" value="SH3 Domains"/>
    <property type="match status" value="1"/>
</dbReference>
<evidence type="ECO:0000313" key="2">
    <source>
        <dbReference type="Proteomes" id="UP000254867"/>
    </source>
</evidence>
<sequence length="234" mass="26911">MESLLSSLAPFRDIANLKNLIVSPELQKLVDDGNQWRAFLPAYAEIPNLAESLKIQPLMQSLQHIEQIRKAFHIEIPEKITQAELSTEINVALLEAVILGDEEKVNQFSFEEIKTVIVDFYVRFYPLLLTFLSFFIDTQIFKPSDKWLFCRKYQVENADCAEPREVHLTEGTLNVYQRDNAESDVIAVLPNGSQVCLPYIPKGSAKWIKVHALDDEQNIVVGYVEAKYTKRIYF</sequence>
<dbReference type="AlphaFoldDB" id="A0A377I2K2"/>
<evidence type="ECO:0008006" key="3">
    <source>
        <dbReference type="Google" id="ProtNLM"/>
    </source>
</evidence>
<protein>
    <recommendedName>
        <fullName evidence="3">SH3 domain-containing protein</fullName>
    </recommendedName>
</protein>
<dbReference type="RefSeq" id="WP_119222940.1">
    <property type="nucleotide sequence ID" value="NZ_UGHH01000002.1"/>
</dbReference>
<dbReference type="Proteomes" id="UP000254867">
    <property type="component" value="Unassembled WGS sequence"/>
</dbReference>
<name>A0A377I2K2_HAEPH</name>
<gene>
    <name evidence="1" type="ORF">NCTC10794_01637</name>
</gene>
<organism evidence="1 2">
    <name type="scientific">Haemophilus parahaemolyticus</name>
    <dbReference type="NCBI Taxonomy" id="735"/>
    <lineage>
        <taxon>Bacteria</taxon>
        <taxon>Pseudomonadati</taxon>
        <taxon>Pseudomonadota</taxon>
        <taxon>Gammaproteobacteria</taxon>
        <taxon>Pasteurellales</taxon>
        <taxon>Pasteurellaceae</taxon>
        <taxon>Haemophilus</taxon>
    </lineage>
</organism>
<evidence type="ECO:0000313" key="1">
    <source>
        <dbReference type="EMBL" id="STO64569.1"/>
    </source>
</evidence>